<keyword evidence="1" id="KW-0472">Membrane</keyword>
<accession>A0A3B1E193</accession>
<feature type="transmembrane region" description="Helical" evidence="1">
    <location>
        <begin position="14"/>
        <end position="37"/>
    </location>
</feature>
<evidence type="ECO:0000313" key="2">
    <source>
        <dbReference type="EMBL" id="VAX42784.1"/>
    </source>
</evidence>
<protein>
    <submittedName>
        <fullName evidence="2">Uncharacterized protein</fullName>
    </submittedName>
</protein>
<keyword evidence="1" id="KW-0812">Transmembrane</keyword>
<reference evidence="2" key="1">
    <citation type="submission" date="2018-06" db="EMBL/GenBank/DDBJ databases">
        <authorList>
            <person name="Zhirakovskaya E."/>
        </authorList>
    </citation>
    <scope>NUCLEOTIDE SEQUENCE</scope>
</reference>
<evidence type="ECO:0000256" key="1">
    <source>
        <dbReference type="SAM" id="Phobius"/>
    </source>
</evidence>
<gene>
    <name evidence="2" type="ORF">MNBD_PLANCTO02-1336</name>
</gene>
<organism evidence="2">
    <name type="scientific">hydrothermal vent metagenome</name>
    <dbReference type="NCBI Taxonomy" id="652676"/>
    <lineage>
        <taxon>unclassified sequences</taxon>
        <taxon>metagenomes</taxon>
        <taxon>ecological metagenomes</taxon>
    </lineage>
</organism>
<dbReference type="EMBL" id="UOGL01000689">
    <property type="protein sequence ID" value="VAX42784.1"/>
    <property type="molecule type" value="Genomic_DNA"/>
</dbReference>
<name>A0A3B1E193_9ZZZZ</name>
<proteinExistence type="predicted"/>
<sequence>GLAMWLFELDYVEVVVFSVVMTILQSTLFFGLMTAAAGPVA</sequence>
<dbReference type="AlphaFoldDB" id="A0A3B1E193"/>
<keyword evidence="1" id="KW-1133">Transmembrane helix</keyword>
<feature type="non-terminal residue" evidence="2">
    <location>
        <position position="1"/>
    </location>
</feature>